<name>A0A6A5V5P5_9PLEO</name>
<feature type="compositionally biased region" description="Polar residues" evidence="1">
    <location>
        <begin position="18"/>
        <end position="41"/>
    </location>
</feature>
<evidence type="ECO:0000313" key="2">
    <source>
        <dbReference type="EMBL" id="KAF1971352.1"/>
    </source>
</evidence>
<reference evidence="2" key="1">
    <citation type="journal article" date="2020" name="Stud. Mycol.">
        <title>101 Dothideomycetes genomes: a test case for predicting lifestyles and emergence of pathogens.</title>
        <authorList>
            <person name="Haridas S."/>
            <person name="Albert R."/>
            <person name="Binder M."/>
            <person name="Bloem J."/>
            <person name="Labutti K."/>
            <person name="Salamov A."/>
            <person name="Andreopoulos B."/>
            <person name="Baker S."/>
            <person name="Barry K."/>
            <person name="Bills G."/>
            <person name="Bluhm B."/>
            <person name="Cannon C."/>
            <person name="Castanera R."/>
            <person name="Culley D."/>
            <person name="Daum C."/>
            <person name="Ezra D."/>
            <person name="Gonzalez J."/>
            <person name="Henrissat B."/>
            <person name="Kuo A."/>
            <person name="Liang C."/>
            <person name="Lipzen A."/>
            <person name="Lutzoni F."/>
            <person name="Magnuson J."/>
            <person name="Mondo S."/>
            <person name="Nolan M."/>
            <person name="Ohm R."/>
            <person name="Pangilinan J."/>
            <person name="Park H.-J."/>
            <person name="Ramirez L."/>
            <person name="Alfaro M."/>
            <person name="Sun H."/>
            <person name="Tritt A."/>
            <person name="Yoshinaga Y."/>
            <person name="Zwiers L.-H."/>
            <person name="Turgeon B."/>
            <person name="Goodwin S."/>
            <person name="Spatafora J."/>
            <person name="Crous P."/>
            <person name="Grigoriev I."/>
        </authorList>
    </citation>
    <scope>NUCLEOTIDE SEQUENCE</scope>
    <source>
        <strain evidence="2">CBS 107.79</strain>
    </source>
</reference>
<dbReference type="AlphaFoldDB" id="A0A6A5V5P5"/>
<organism evidence="2 3">
    <name type="scientific">Bimuria novae-zelandiae CBS 107.79</name>
    <dbReference type="NCBI Taxonomy" id="1447943"/>
    <lineage>
        <taxon>Eukaryota</taxon>
        <taxon>Fungi</taxon>
        <taxon>Dikarya</taxon>
        <taxon>Ascomycota</taxon>
        <taxon>Pezizomycotina</taxon>
        <taxon>Dothideomycetes</taxon>
        <taxon>Pleosporomycetidae</taxon>
        <taxon>Pleosporales</taxon>
        <taxon>Massarineae</taxon>
        <taxon>Didymosphaeriaceae</taxon>
        <taxon>Bimuria</taxon>
    </lineage>
</organism>
<protein>
    <submittedName>
        <fullName evidence="2">Uncharacterized protein</fullName>
    </submittedName>
</protein>
<evidence type="ECO:0000313" key="3">
    <source>
        <dbReference type="Proteomes" id="UP000800036"/>
    </source>
</evidence>
<evidence type="ECO:0000256" key="1">
    <source>
        <dbReference type="SAM" id="MobiDB-lite"/>
    </source>
</evidence>
<dbReference type="EMBL" id="ML976693">
    <property type="protein sequence ID" value="KAF1971352.1"/>
    <property type="molecule type" value="Genomic_DNA"/>
</dbReference>
<dbReference type="Proteomes" id="UP000800036">
    <property type="component" value="Unassembled WGS sequence"/>
</dbReference>
<feature type="region of interest" description="Disordered" evidence="1">
    <location>
        <begin position="1"/>
        <end position="94"/>
    </location>
</feature>
<proteinExistence type="predicted"/>
<keyword evidence="3" id="KW-1185">Reference proteome</keyword>
<feature type="compositionally biased region" description="Low complexity" evidence="1">
    <location>
        <begin position="42"/>
        <end position="66"/>
    </location>
</feature>
<accession>A0A6A5V5P5</accession>
<sequence length="94" mass="10085">MINPPDRASPSRRCSLRRTPTSSTGLRSSRGCATTSRCSPYSTPTASAMRSRTRSSSGGTPSPTLGSRKRTETSQMELPGRSDPKVNVLRLVSD</sequence>
<gene>
    <name evidence="2" type="ORF">BU23DRAFT_179945</name>
</gene>